<accession>C3ZH29</accession>
<feature type="compositionally biased region" description="Acidic residues" evidence="14">
    <location>
        <begin position="786"/>
        <end position="800"/>
    </location>
</feature>
<feature type="compositionally biased region" description="Basic residues" evidence="14">
    <location>
        <begin position="1277"/>
        <end position="1286"/>
    </location>
</feature>
<dbReference type="InterPro" id="IPR041491">
    <property type="entry name" value="TRPM_SLOG"/>
</dbReference>
<feature type="transmembrane region" description="Helical" evidence="15">
    <location>
        <begin position="965"/>
        <end position="987"/>
    </location>
</feature>
<dbReference type="SUPFAM" id="SSF55811">
    <property type="entry name" value="Nudix"/>
    <property type="match status" value="1"/>
</dbReference>
<keyword evidence="8" id="KW-0106">Calcium</keyword>
<dbReference type="Pfam" id="PF25508">
    <property type="entry name" value="TRPM2"/>
    <property type="match status" value="2"/>
</dbReference>
<keyword evidence="12" id="KW-0407">Ion channel</keyword>
<evidence type="ECO:0000256" key="11">
    <source>
        <dbReference type="ARBA" id="ARBA00023136"/>
    </source>
</evidence>
<dbReference type="PANTHER" id="PTHR13800:SF12">
    <property type="entry name" value="TRANSIENT RECEPTOR POTENTIAL CATION CHANNEL SUBFAMILY M MEMBER-LIKE 2"/>
    <property type="match status" value="1"/>
</dbReference>
<dbReference type="InterPro" id="IPR005821">
    <property type="entry name" value="Ion_trans_dom"/>
</dbReference>
<evidence type="ECO:0000256" key="14">
    <source>
        <dbReference type="SAM" id="MobiDB-lite"/>
    </source>
</evidence>
<feature type="transmembrane region" description="Helical" evidence="15">
    <location>
        <begin position="853"/>
        <end position="872"/>
    </location>
</feature>
<name>C3ZH29_BRAFL</name>
<dbReference type="Pfam" id="PF25969">
    <property type="entry name" value="NUDT9_N"/>
    <property type="match status" value="1"/>
</dbReference>
<feature type="transmembrane region" description="Helical" evidence="15">
    <location>
        <begin position="893"/>
        <end position="915"/>
    </location>
</feature>
<evidence type="ECO:0000256" key="13">
    <source>
        <dbReference type="SAM" id="Coils"/>
    </source>
</evidence>
<keyword evidence="3" id="KW-0813">Transport</keyword>
<keyword evidence="7 15" id="KW-0812">Transmembrane</keyword>
<dbReference type="eggNOG" id="KOG3614">
    <property type="taxonomic scope" value="Eukaryota"/>
</dbReference>
<evidence type="ECO:0000256" key="1">
    <source>
        <dbReference type="ARBA" id="ARBA00004651"/>
    </source>
</evidence>
<feature type="compositionally biased region" description="Basic residues" evidence="14">
    <location>
        <begin position="33"/>
        <end position="46"/>
    </location>
</feature>
<dbReference type="STRING" id="7739.C3ZH29"/>
<keyword evidence="5" id="KW-0109">Calcium transport</keyword>
<feature type="transmembrane region" description="Helical" evidence="15">
    <location>
        <begin position="820"/>
        <end position="847"/>
    </location>
</feature>
<evidence type="ECO:0000256" key="10">
    <source>
        <dbReference type="ARBA" id="ARBA00023065"/>
    </source>
</evidence>
<evidence type="ECO:0000256" key="9">
    <source>
        <dbReference type="ARBA" id="ARBA00022989"/>
    </source>
</evidence>
<dbReference type="GO" id="GO:0005262">
    <property type="term" value="F:calcium channel activity"/>
    <property type="evidence" value="ECO:0007669"/>
    <property type="project" value="UniProtKB-KW"/>
</dbReference>
<feature type="region of interest" description="Disordered" evidence="14">
    <location>
        <begin position="1"/>
        <end position="57"/>
    </location>
</feature>
<feature type="transmembrane region" description="Helical" evidence="15">
    <location>
        <begin position="927"/>
        <end position="945"/>
    </location>
</feature>
<feature type="region of interest" description="Disordered" evidence="14">
    <location>
        <begin position="1265"/>
        <end position="1291"/>
    </location>
</feature>
<keyword evidence="10" id="KW-0406">Ion transport</keyword>
<gene>
    <name evidence="17" type="ORF">BRAFLDRAFT_88112</name>
</gene>
<keyword evidence="4" id="KW-1003">Cell membrane</keyword>
<evidence type="ECO:0000256" key="3">
    <source>
        <dbReference type="ARBA" id="ARBA00022448"/>
    </source>
</evidence>
<evidence type="ECO:0000256" key="6">
    <source>
        <dbReference type="ARBA" id="ARBA00022673"/>
    </source>
</evidence>
<evidence type="ECO:0000256" key="7">
    <source>
        <dbReference type="ARBA" id="ARBA00022692"/>
    </source>
</evidence>
<keyword evidence="13" id="KW-0175">Coiled coil</keyword>
<sequence length="1553" mass="177140">MPSKNRVQPMTKLGKTAKSGESPTGWHSSFVPRKGKGRMRNGHRRTGSFSSTFDTSEETESSHWIRNHIRMRECITFIPDEKSKGEDRKCKCGYLYSHHHHITKEKPSDTKWNSLKHTAMAKTNAFGELEFVGFGQRVGKFVRVDHTTEPEDVLKLMREQWKLELPNLLISVTGGAKNFYIKPRLQEVFRKGLIKAAQSTGAWIITGGTHAGVMKHVGEAVRTNAVAGRSDNKVVAIGVATWGIVHHKDELINPQGSFPARYHLEDPPPGRAALDPNHSHFILVDDGTNEQFGKEIKLRAELEKRISEHKTRASTHAPGSSSVSIPVVLLALQGGPGTLETVYQGVSNNTPAVIVEGSGGAADILAYGFNHSPEELVAVEGHVGQYEIVGRVDKQLEEVLRAKIVEEFGGSDPTKLDPNKLKVWTKWVVDSIKKKQLLSVFEIDSRESAKNIDVAMLRALLRANKDDYQHQLKLALAWNRSDIAETDIFTADRRWKQEELEDLMYSAILEDKVNFVKLFLENGVSLKDFLTVRRLQRLYSSDPKALCEDPTRELFLFCVLLNRQEMARLFWEEGKEGVAAALVASKLLKSMARELENDTEMSEEMLEHADKFEDLALGVLNECWGEDELRTQLLLVRELYLWGELTCLRIAISGNHLNFIAHSACQALLNNIWMGKMALDTSMIRLFSCIFIPPLVPALIYFREDQKEEETLIEPLGTDERHYSIAPGSMRRPVVARTKTSAGMIVDDIPEGEDLNKSMEMVVVHSSGSGLINNRQTQPVQLKEKDEEDEEEYEAPATEEGELDFRSSGKRIGLLTRFYLFYDAPITTFMHNVLSYILFLCLYSVVILRQFEFNVLSVIDYILAVWIFTLFCEEIRQLITTEARSVSGKLLEYVGNSWNLFDLANITTFVVAFALRFFPETFSAARVLYSLNLMIFFFRLLHIFYINKEMGPKLIMIARMLKDLIFFIFILIIFILAYGVASQAILYPNETRAGTILQGIFHKAYFQIYGELFLEEIMNDGFTCEANDTLAIATNQQRCPSEVGTYLVPVLLGLYMLVTNVLLLNLLIAMFGYTFEKVQENTDKIWKFQRYDLIKEYSDRPPLAPPVIFFSHIFLLFRAITMGCCKKCRPGDSVMKVKLEKAERKQLILWEYLNSENYLQQTRREKSQETDERVHNTQEKVDELKDLASEQDKRLTRLEKQMMMTHHFFFTFSQADRVDELKDDHDDAQAWIIKSLQQNKLAASEAPPELEVTPAEKVPRAAMPSLTREPSSMNVGKRPKTVKGRRRTLDSQPVQEIHQKARTTPYPMCDVNRCLVPDDKVPWEVPFSSYHPVNYTADCVLAGPPWADVDLMSMSLEERPFLMFNQLDTKFKGAVDRTSFIGTYKVKEKLPLWKRDKYGNKEVHPETSRNVLEFVAIQRRDNLLWAIPGGMVEPGENLTMTLKNEFGEEALGKLDKTEQERMDMSIKLDKLFRQGKEVFKGYSDDPRNTDNAWIETTAINYHDEEGYLMQNFTLQAGDDAGAVRWQDVDGTSPLFASHQAILKHVAGFHNAHF</sequence>
<dbReference type="Gene3D" id="3.90.79.10">
    <property type="entry name" value="Nucleoside Triphosphate Pyrophosphohydrolase"/>
    <property type="match status" value="1"/>
</dbReference>
<evidence type="ECO:0000256" key="5">
    <source>
        <dbReference type="ARBA" id="ARBA00022568"/>
    </source>
</evidence>
<dbReference type="EMBL" id="GG666621">
    <property type="protein sequence ID" value="EEN48176.1"/>
    <property type="molecule type" value="Genomic_DNA"/>
</dbReference>
<dbReference type="CDD" id="cd03670">
    <property type="entry name" value="NUDIX_ADPRase_Nudt9"/>
    <property type="match status" value="1"/>
</dbReference>
<dbReference type="InParanoid" id="C3ZH29"/>
<evidence type="ECO:0000313" key="17">
    <source>
        <dbReference type="EMBL" id="EEN48176.1"/>
    </source>
</evidence>
<evidence type="ECO:0000256" key="12">
    <source>
        <dbReference type="ARBA" id="ARBA00023303"/>
    </source>
</evidence>
<dbReference type="Pfam" id="PF00520">
    <property type="entry name" value="Ion_trans"/>
    <property type="match status" value="1"/>
</dbReference>
<dbReference type="eggNOG" id="KOG4195">
    <property type="taxonomic scope" value="Eukaryota"/>
</dbReference>
<evidence type="ECO:0000256" key="4">
    <source>
        <dbReference type="ARBA" id="ARBA00022475"/>
    </source>
</evidence>
<feature type="compositionally biased region" description="Polar residues" evidence="14">
    <location>
        <begin position="770"/>
        <end position="780"/>
    </location>
</feature>
<dbReference type="Pfam" id="PF18139">
    <property type="entry name" value="LSDAT_euk"/>
    <property type="match status" value="1"/>
</dbReference>
<dbReference type="PROSITE" id="PS51462">
    <property type="entry name" value="NUDIX"/>
    <property type="match status" value="1"/>
</dbReference>
<protein>
    <recommendedName>
        <fullName evidence="16">Nudix hydrolase domain-containing protein</fullName>
    </recommendedName>
</protein>
<feature type="transmembrane region" description="Helical" evidence="15">
    <location>
        <begin position="1052"/>
        <end position="1075"/>
    </location>
</feature>
<comment type="similarity">
    <text evidence="2">Belongs to the transient receptor (TC 1.A.4) family. LTrpC subfamily. TRPM2 sub-subfamily.</text>
</comment>
<dbReference type="InterPro" id="IPR057366">
    <property type="entry name" value="TRPM-like"/>
</dbReference>
<reference evidence="17" key="1">
    <citation type="journal article" date="2008" name="Nature">
        <title>The amphioxus genome and the evolution of the chordate karyotype.</title>
        <authorList>
            <consortium name="US DOE Joint Genome Institute (JGI-PGF)"/>
            <person name="Putnam N.H."/>
            <person name="Butts T."/>
            <person name="Ferrier D.E.K."/>
            <person name="Furlong R.F."/>
            <person name="Hellsten U."/>
            <person name="Kawashima T."/>
            <person name="Robinson-Rechavi M."/>
            <person name="Shoguchi E."/>
            <person name="Terry A."/>
            <person name="Yu J.-K."/>
            <person name="Benito-Gutierrez E.L."/>
            <person name="Dubchak I."/>
            <person name="Garcia-Fernandez J."/>
            <person name="Gibson-Brown J.J."/>
            <person name="Grigoriev I.V."/>
            <person name="Horton A.C."/>
            <person name="de Jong P.J."/>
            <person name="Jurka J."/>
            <person name="Kapitonov V.V."/>
            <person name="Kohara Y."/>
            <person name="Kuroki Y."/>
            <person name="Lindquist E."/>
            <person name="Lucas S."/>
            <person name="Osoegawa K."/>
            <person name="Pennacchio L.A."/>
            <person name="Salamov A.A."/>
            <person name="Satou Y."/>
            <person name="Sauka-Spengler T."/>
            <person name="Schmutz J."/>
            <person name="Shin-I T."/>
            <person name="Toyoda A."/>
            <person name="Bronner-Fraser M."/>
            <person name="Fujiyama A."/>
            <person name="Holland L.Z."/>
            <person name="Holland P.W.H."/>
            <person name="Satoh N."/>
            <person name="Rokhsar D.S."/>
        </authorList>
    </citation>
    <scope>NUCLEOTIDE SEQUENCE [LARGE SCALE GENOMIC DNA]</scope>
    <source>
        <strain evidence="17">S238N-H82</strain>
        <tissue evidence="17">Testes</tissue>
    </source>
</reference>
<feature type="domain" description="Nudix hydrolase" evidence="16">
    <location>
        <begin position="1393"/>
        <end position="1548"/>
    </location>
</feature>
<dbReference type="InterPro" id="IPR015797">
    <property type="entry name" value="NUDIX_hydrolase-like_dom_sf"/>
</dbReference>
<keyword evidence="11 15" id="KW-0472">Membrane</keyword>
<keyword evidence="6" id="KW-0107">Calcium channel</keyword>
<dbReference type="GO" id="GO:0005886">
    <property type="term" value="C:plasma membrane"/>
    <property type="evidence" value="ECO:0007669"/>
    <property type="project" value="UniProtKB-SubCell"/>
</dbReference>
<evidence type="ECO:0000259" key="16">
    <source>
        <dbReference type="PROSITE" id="PS51462"/>
    </source>
</evidence>
<keyword evidence="9 15" id="KW-1133">Transmembrane helix</keyword>
<evidence type="ECO:0000256" key="2">
    <source>
        <dbReference type="ARBA" id="ARBA00009501"/>
    </source>
</evidence>
<evidence type="ECO:0000256" key="15">
    <source>
        <dbReference type="SAM" id="Phobius"/>
    </source>
</evidence>
<dbReference type="PANTHER" id="PTHR13800">
    <property type="entry name" value="TRANSIENT RECEPTOR POTENTIAL CATION CHANNEL, SUBFAMILY M, MEMBER 6"/>
    <property type="match status" value="1"/>
</dbReference>
<proteinExistence type="inferred from homology"/>
<comment type="subcellular location">
    <subcellularLocation>
        <location evidence="1">Cell membrane</location>
        <topology evidence="1">Multi-pass membrane protein</topology>
    </subcellularLocation>
</comment>
<feature type="coiled-coil region" evidence="13">
    <location>
        <begin position="1167"/>
        <end position="1201"/>
    </location>
</feature>
<feature type="region of interest" description="Disordered" evidence="14">
    <location>
        <begin position="770"/>
        <end position="800"/>
    </location>
</feature>
<organism>
    <name type="scientific">Branchiostoma floridae</name>
    <name type="common">Florida lancelet</name>
    <name type="synonym">Amphioxus</name>
    <dbReference type="NCBI Taxonomy" id="7739"/>
    <lineage>
        <taxon>Eukaryota</taxon>
        <taxon>Metazoa</taxon>
        <taxon>Chordata</taxon>
        <taxon>Cephalochordata</taxon>
        <taxon>Leptocardii</taxon>
        <taxon>Amphioxiformes</taxon>
        <taxon>Branchiostomatidae</taxon>
        <taxon>Branchiostoma</taxon>
    </lineage>
</organism>
<dbReference type="InterPro" id="IPR000086">
    <property type="entry name" value="NUDIX_hydrolase_dom"/>
</dbReference>
<dbReference type="InterPro" id="IPR050927">
    <property type="entry name" value="TRPM"/>
</dbReference>
<evidence type="ECO:0000256" key="8">
    <source>
        <dbReference type="ARBA" id="ARBA00022837"/>
    </source>
</evidence>